<proteinExistence type="predicted"/>
<accession>A0A1I3T874</accession>
<dbReference type="Proteomes" id="UP000182829">
    <property type="component" value="Unassembled WGS sequence"/>
</dbReference>
<dbReference type="EMBL" id="FORO01000053">
    <property type="protein sequence ID" value="SFJ65991.1"/>
    <property type="molecule type" value="Genomic_DNA"/>
</dbReference>
<evidence type="ECO:0000313" key="2">
    <source>
        <dbReference type="Proteomes" id="UP000182829"/>
    </source>
</evidence>
<protein>
    <submittedName>
        <fullName evidence="1">Uncharacterized protein</fullName>
    </submittedName>
</protein>
<gene>
    <name evidence="1" type="ORF">SAMN05443661_15318</name>
</gene>
<name>A0A1I3T874_9EURY</name>
<organism evidence="1 2">
    <name type="scientific">Natronobacterium gregoryi</name>
    <dbReference type="NCBI Taxonomy" id="44930"/>
    <lineage>
        <taxon>Archaea</taxon>
        <taxon>Methanobacteriati</taxon>
        <taxon>Methanobacteriota</taxon>
        <taxon>Stenosarchaea group</taxon>
        <taxon>Halobacteria</taxon>
        <taxon>Halobacteriales</taxon>
        <taxon>Natrialbaceae</taxon>
        <taxon>Natronobacterium</taxon>
    </lineage>
</organism>
<dbReference type="AlphaFoldDB" id="A0A1I3T874"/>
<evidence type="ECO:0000313" key="1">
    <source>
        <dbReference type="EMBL" id="SFJ65991.1"/>
    </source>
</evidence>
<reference evidence="1 2" key="1">
    <citation type="submission" date="2016-10" db="EMBL/GenBank/DDBJ databases">
        <authorList>
            <person name="de Groot N.N."/>
        </authorList>
    </citation>
    <scope>NUCLEOTIDE SEQUENCE [LARGE SCALE GENOMIC DNA]</scope>
    <source>
        <strain evidence="1 2">SP2</strain>
    </source>
</reference>
<sequence length="44" mass="4954">MEFGKSDASAAVRNWSVETVPETCYTVGLMKPLLLRAEKSFCTW</sequence>